<accession>A0ABT1WNF2</accession>
<dbReference type="SUPFAM" id="SSF52540">
    <property type="entry name" value="P-loop containing nucleoside triphosphate hydrolases"/>
    <property type="match status" value="1"/>
</dbReference>
<gene>
    <name evidence="3 5" type="primary">coaE</name>
    <name evidence="5" type="ORF">NPA36_05655</name>
</gene>
<dbReference type="CDD" id="cd02022">
    <property type="entry name" value="DPCK"/>
    <property type="match status" value="1"/>
</dbReference>
<comment type="catalytic activity">
    <reaction evidence="3">
        <text>3'-dephospho-CoA + ATP = ADP + CoA + H(+)</text>
        <dbReference type="Rhea" id="RHEA:18245"/>
        <dbReference type="ChEBI" id="CHEBI:15378"/>
        <dbReference type="ChEBI" id="CHEBI:30616"/>
        <dbReference type="ChEBI" id="CHEBI:57287"/>
        <dbReference type="ChEBI" id="CHEBI:57328"/>
        <dbReference type="ChEBI" id="CHEBI:456216"/>
        <dbReference type="EC" id="2.7.1.24"/>
    </reaction>
</comment>
<keyword evidence="3 5" id="KW-0808">Transferase</keyword>
<comment type="similarity">
    <text evidence="3">Belongs to the CoaE family.</text>
</comment>
<dbReference type="PANTHER" id="PTHR10695:SF46">
    <property type="entry name" value="BIFUNCTIONAL COENZYME A SYNTHASE-RELATED"/>
    <property type="match status" value="1"/>
</dbReference>
<comment type="caution">
    <text evidence="5">The sequence shown here is derived from an EMBL/GenBank/DDBJ whole genome shotgun (WGS) entry which is preliminary data.</text>
</comment>
<evidence type="ECO:0000313" key="6">
    <source>
        <dbReference type="Proteomes" id="UP001059480"/>
    </source>
</evidence>
<comment type="pathway">
    <text evidence="3">Cofactor biosynthesis; coenzyme A biosynthesis; CoA from (R)-pantothenate: step 5/5.</text>
</comment>
<reference evidence="5" key="3">
    <citation type="journal article" date="2023" name="Microbiol. Resour. Announc.">
        <title>Draft Genome Sequence of Granulicatella sp. Strain S8, Isolated from a Marine Fish, Seriola quinqueradiata.</title>
        <authorList>
            <person name="Lee M."/>
            <person name="Farooq A."/>
            <person name="Jeong J.B."/>
            <person name="Jung M.Y."/>
        </authorList>
    </citation>
    <scope>NUCLEOTIDE SEQUENCE</scope>
    <source>
        <strain evidence="5">S8</strain>
    </source>
</reference>
<protein>
    <recommendedName>
        <fullName evidence="3 4">Dephospho-CoA kinase</fullName>
        <ecNumber evidence="3 4">2.7.1.24</ecNumber>
    </recommendedName>
    <alternativeName>
        <fullName evidence="3">Dephosphocoenzyme A kinase</fullName>
    </alternativeName>
</protein>
<name>A0ABT1WNF2_9LACT</name>
<dbReference type="EMBL" id="JANHNZ010000004">
    <property type="protein sequence ID" value="MCQ9210031.1"/>
    <property type="molecule type" value="Genomic_DNA"/>
</dbReference>
<comment type="subcellular location">
    <subcellularLocation>
        <location evidence="3">Cytoplasm</location>
    </subcellularLocation>
</comment>
<evidence type="ECO:0000256" key="2">
    <source>
        <dbReference type="ARBA" id="ARBA00022840"/>
    </source>
</evidence>
<keyword evidence="3" id="KW-0173">Coenzyme A biosynthesis</keyword>
<dbReference type="InterPro" id="IPR001977">
    <property type="entry name" value="Depp_CoAkinase"/>
</dbReference>
<comment type="function">
    <text evidence="3">Catalyzes the phosphorylation of the 3'-hydroxyl group of dephosphocoenzyme A to form coenzyme A.</text>
</comment>
<dbReference type="InterPro" id="IPR027417">
    <property type="entry name" value="P-loop_NTPase"/>
</dbReference>
<dbReference type="Proteomes" id="UP001059480">
    <property type="component" value="Unassembled WGS sequence"/>
</dbReference>
<evidence type="ECO:0000256" key="4">
    <source>
        <dbReference type="NCBIfam" id="TIGR00152"/>
    </source>
</evidence>
<evidence type="ECO:0000313" key="5">
    <source>
        <dbReference type="EMBL" id="MCQ9210031.1"/>
    </source>
</evidence>
<dbReference type="Pfam" id="PF01121">
    <property type="entry name" value="CoaE"/>
    <property type="match status" value="1"/>
</dbReference>
<dbReference type="HAMAP" id="MF_00376">
    <property type="entry name" value="Dephospho_CoA_kinase"/>
    <property type="match status" value="1"/>
</dbReference>
<keyword evidence="3" id="KW-0963">Cytoplasm</keyword>
<dbReference type="NCBIfam" id="TIGR00152">
    <property type="entry name" value="dephospho-CoA kinase"/>
    <property type="match status" value="1"/>
</dbReference>
<proteinExistence type="inferred from homology"/>
<dbReference type="RefSeq" id="WP_256945147.1">
    <property type="nucleotide sequence ID" value="NZ_JANHNZ010000004.1"/>
</dbReference>
<keyword evidence="2 3" id="KW-0067">ATP-binding</keyword>
<reference evidence="5" key="1">
    <citation type="submission" date="2022-07" db="EMBL/GenBank/DDBJ databases">
        <authorList>
            <person name="Jung M.-Y."/>
            <person name="Lee M."/>
        </authorList>
    </citation>
    <scope>NUCLEOTIDE SEQUENCE</scope>
    <source>
        <strain evidence="5">S8</strain>
    </source>
</reference>
<sequence>MEIIGLTGGIASGKSTVANYLRQEGMTVIDADLIARQVVEPGQEGLEKLVEAFGSQILTKEKELNRKYLGRMLFSDSLARYTVNDILHPLIRQEMIRQIGQAEQSGLKQVFLDIPLLFEAGYQEMCHEILLVYIPQSLQAQRLKERDHLTDVEVKDRIASQMSIEDKLPMATVVIDNSQSISHTQEQVHKWLIEKNYRQ</sequence>
<dbReference type="EC" id="2.7.1.24" evidence="3 4"/>
<keyword evidence="3 5" id="KW-0418">Kinase</keyword>
<keyword evidence="6" id="KW-1185">Reference proteome</keyword>
<organism evidence="5 6">
    <name type="scientific">Granulicatella seriolae</name>
    <dbReference type="NCBI Taxonomy" id="2967226"/>
    <lineage>
        <taxon>Bacteria</taxon>
        <taxon>Bacillati</taxon>
        <taxon>Bacillota</taxon>
        <taxon>Bacilli</taxon>
        <taxon>Lactobacillales</taxon>
        <taxon>Carnobacteriaceae</taxon>
        <taxon>Granulicatella</taxon>
    </lineage>
</organism>
<reference evidence="5" key="2">
    <citation type="journal article" date="2023" name="Curr. Microbiol.">
        <title>Granulicatella seriolae sp. nov., a Novel Facultative Anaerobe Isolated from Yellowtail Marine Fish.</title>
        <authorList>
            <person name="Lee M."/>
            <person name="Choi Y.J."/>
            <person name="Farooq A."/>
            <person name="Jeong J.B."/>
            <person name="Jung M.Y."/>
        </authorList>
    </citation>
    <scope>NUCLEOTIDE SEQUENCE</scope>
    <source>
        <strain evidence="5">S8</strain>
    </source>
</reference>
<dbReference type="Gene3D" id="3.40.50.300">
    <property type="entry name" value="P-loop containing nucleotide triphosphate hydrolases"/>
    <property type="match status" value="1"/>
</dbReference>
<evidence type="ECO:0000256" key="1">
    <source>
        <dbReference type="ARBA" id="ARBA00022741"/>
    </source>
</evidence>
<dbReference type="PROSITE" id="PS51219">
    <property type="entry name" value="DPCK"/>
    <property type="match status" value="1"/>
</dbReference>
<feature type="binding site" evidence="3">
    <location>
        <begin position="11"/>
        <end position="16"/>
    </location>
    <ligand>
        <name>ATP</name>
        <dbReference type="ChEBI" id="CHEBI:30616"/>
    </ligand>
</feature>
<evidence type="ECO:0000256" key="3">
    <source>
        <dbReference type="HAMAP-Rule" id="MF_00376"/>
    </source>
</evidence>
<dbReference type="PANTHER" id="PTHR10695">
    <property type="entry name" value="DEPHOSPHO-COA KINASE-RELATED"/>
    <property type="match status" value="1"/>
</dbReference>
<dbReference type="GO" id="GO:0004140">
    <property type="term" value="F:dephospho-CoA kinase activity"/>
    <property type="evidence" value="ECO:0007669"/>
    <property type="project" value="UniProtKB-EC"/>
</dbReference>
<keyword evidence="1 3" id="KW-0547">Nucleotide-binding</keyword>